<feature type="region of interest" description="Disordered" evidence="1">
    <location>
        <begin position="197"/>
        <end position="231"/>
    </location>
</feature>
<reference evidence="3 4" key="1">
    <citation type="journal article" date="2019" name="Int. J. Syst. Evol. Microbiol.">
        <title>The Global Catalogue of Microorganisms (GCM) 10K type strain sequencing project: providing services to taxonomists for standard genome sequencing and annotation.</title>
        <authorList>
            <consortium name="The Broad Institute Genomics Platform"/>
            <consortium name="The Broad Institute Genome Sequencing Center for Infectious Disease"/>
            <person name="Wu L."/>
            <person name="Ma J."/>
        </authorList>
    </citation>
    <scope>NUCLEOTIDE SEQUENCE [LARGE SCALE GENOMIC DNA]</scope>
    <source>
        <strain evidence="3 4">JCM 4524</strain>
    </source>
</reference>
<feature type="chain" id="PRO_5045193570" evidence="2">
    <location>
        <begin position="29"/>
        <end position="231"/>
    </location>
</feature>
<comment type="caution">
    <text evidence="3">The sequence shown here is derived from an EMBL/GenBank/DDBJ whole genome shotgun (WGS) entry which is preliminary data.</text>
</comment>
<dbReference type="EMBL" id="BAAASJ010000076">
    <property type="protein sequence ID" value="GAA2648460.1"/>
    <property type="molecule type" value="Genomic_DNA"/>
</dbReference>
<evidence type="ECO:0000256" key="2">
    <source>
        <dbReference type="SAM" id="SignalP"/>
    </source>
</evidence>
<feature type="signal peptide" evidence="2">
    <location>
        <begin position="1"/>
        <end position="28"/>
    </location>
</feature>
<evidence type="ECO:0000313" key="4">
    <source>
        <dbReference type="Proteomes" id="UP001500151"/>
    </source>
</evidence>
<protein>
    <submittedName>
        <fullName evidence="3">Uncharacterized protein</fullName>
    </submittedName>
</protein>
<dbReference type="Proteomes" id="UP001500151">
    <property type="component" value="Unassembled WGS sequence"/>
</dbReference>
<sequence>MGRRTFLASTTGAATAASAAMGQGTAFANTGVEGDEDVDFLAFLTTAADTRARSVLDGYATHLTELRDRGKARASARALRTLTSVYVHAPSAYHHDEALLGPLETLADALAEEQFDDGLWDQGAAHSPPDTAFSIVDLNLAYSLLDEDGHRPTVKLRATVERILRAAGPGLATGGLHTANHRWLVCAALAASTAVGPTRHTRAASTPGSPKASTSWRAASTASAVPPTRLW</sequence>
<accession>A0ABN3RBE9</accession>
<gene>
    <name evidence="3" type="ORF">GCM10010307_55980</name>
</gene>
<keyword evidence="4" id="KW-1185">Reference proteome</keyword>
<keyword evidence="2" id="KW-0732">Signal</keyword>
<feature type="compositionally biased region" description="Low complexity" evidence="1">
    <location>
        <begin position="212"/>
        <end position="224"/>
    </location>
</feature>
<proteinExistence type="predicted"/>
<name>A0ABN3RBE9_9ACTN</name>
<evidence type="ECO:0000313" key="3">
    <source>
        <dbReference type="EMBL" id="GAA2648460.1"/>
    </source>
</evidence>
<organism evidence="3 4">
    <name type="scientific">Streptomyces vastus</name>
    <dbReference type="NCBI Taxonomy" id="285451"/>
    <lineage>
        <taxon>Bacteria</taxon>
        <taxon>Bacillati</taxon>
        <taxon>Actinomycetota</taxon>
        <taxon>Actinomycetes</taxon>
        <taxon>Kitasatosporales</taxon>
        <taxon>Streptomycetaceae</taxon>
        <taxon>Streptomyces</taxon>
    </lineage>
</organism>
<evidence type="ECO:0000256" key="1">
    <source>
        <dbReference type="SAM" id="MobiDB-lite"/>
    </source>
</evidence>
<dbReference type="PROSITE" id="PS51318">
    <property type="entry name" value="TAT"/>
    <property type="match status" value="1"/>
</dbReference>
<dbReference type="InterPro" id="IPR006311">
    <property type="entry name" value="TAT_signal"/>
</dbReference>